<dbReference type="eggNOG" id="ENOG502QXCM">
    <property type="taxonomic scope" value="Eukaryota"/>
</dbReference>
<evidence type="ECO:0008006" key="6">
    <source>
        <dbReference type="Google" id="ProtNLM"/>
    </source>
</evidence>
<gene>
    <name evidence="4" type="ORF">HMPREF1541_08600</name>
</gene>
<dbReference type="HOGENOM" id="CLU_373372_0_0_1"/>
<dbReference type="PANTHER" id="PTHR37563:SF2">
    <property type="entry name" value="PHYTANOYL-COA DIOXYGENASE FAMILY PROTEIN (AFU_ORTHOLOGUE AFUA_2G03330)"/>
    <property type="match status" value="1"/>
</dbReference>
<dbReference type="Gene3D" id="2.60.120.620">
    <property type="entry name" value="q2cbj1_9rhob like domain"/>
    <property type="match status" value="1"/>
</dbReference>
<keyword evidence="3" id="KW-0539">Nucleus</keyword>
<evidence type="ECO:0000256" key="2">
    <source>
        <dbReference type="ARBA" id="ARBA00023163"/>
    </source>
</evidence>
<dbReference type="AlphaFoldDB" id="W2RKT5"/>
<keyword evidence="5" id="KW-1185">Reference proteome</keyword>
<evidence type="ECO:0000313" key="4">
    <source>
        <dbReference type="EMBL" id="ETN36323.1"/>
    </source>
</evidence>
<dbReference type="GeneID" id="19975939"/>
<dbReference type="VEuPathDB" id="FungiDB:HMPREF1541_08600"/>
<dbReference type="InParanoid" id="W2RKT5"/>
<organism evidence="4 5">
    <name type="scientific">Cyphellophora europaea (strain CBS 101466)</name>
    <name type="common">Phialophora europaea</name>
    <dbReference type="NCBI Taxonomy" id="1220924"/>
    <lineage>
        <taxon>Eukaryota</taxon>
        <taxon>Fungi</taxon>
        <taxon>Dikarya</taxon>
        <taxon>Ascomycota</taxon>
        <taxon>Pezizomycotina</taxon>
        <taxon>Eurotiomycetes</taxon>
        <taxon>Chaetothyriomycetidae</taxon>
        <taxon>Chaetothyriales</taxon>
        <taxon>Cyphellophoraceae</taxon>
        <taxon>Cyphellophora</taxon>
    </lineage>
</organism>
<keyword evidence="1" id="KW-0805">Transcription regulation</keyword>
<evidence type="ECO:0000256" key="1">
    <source>
        <dbReference type="ARBA" id="ARBA00023015"/>
    </source>
</evidence>
<dbReference type="PANTHER" id="PTHR37563">
    <property type="entry name" value="PHYTANOYL-COA DIOXYGENASE FAMILY PROTEIN (AFU_ORTHOLOGUE AFUA_2G03330)"/>
    <property type="match status" value="1"/>
</dbReference>
<dbReference type="InterPro" id="IPR051961">
    <property type="entry name" value="Fungal_Metabolite_Diox"/>
</dbReference>
<name>W2RKT5_CYPE1</name>
<dbReference type="Proteomes" id="UP000030752">
    <property type="component" value="Unassembled WGS sequence"/>
</dbReference>
<reference evidence="4 5" key="1">
    <citation type="submission" date="2013-03" db="EMBL/GenBank/DDBJ databases">
        <title>The Genome Sequence of Phialophora europaea CBS 101466.</title>
        <authorList>
            <consortium name="The Broad Institute Genomics Platform"/>
            <person name="Cuomo C."/>
            <person name="de Hoog S."/>
            <person name="Gorbushina A."/>
            <person name="Walker B."/>
            <person name="Young S.K."/>
            <person name="Zeng Q."/>
            <person name="Gargeya S."/>
            <person name="Fitzgerald M."/>
            <person name="Haas B."/>
            <person name="Abouelleil A."/>
            <person name="Allen A.W."/>
            <person name="Alvarado L."/>
            <person name="Arachchi H.M."/>
            <person name="Berlin A.M."/>
            <person name="Chapman S.B."/>
            <person name="Gainer-Dewar J."/>
            <person name="Goldberg J."/>
            <person name="Griggs A."/>
            <person name="Gujja S."/>
            <person name="Hansen M."/>
            <person name="Howarth C."/>
            <person name="Imamovic A."/>
            <person name="Ireland A."/>
            <person name="Larimer J."/>
            <person name="McCowan C."/>
            <person name="Murphy C."/>
            <person name="Pearson M."/>
            <person name="Poon T.W."/>
            <person name="Priest M."/>
            <person name="Roberts A."/>
            <person name="Saif S."/>
            <person name="Shea T."/>
            <person name="Sisk P."/>
            <person name="Sykes S."/>
            <person name="Wortman J."/>
            <person name="Nusbaum C."/>
            <person name="Birren B."/>
        </authorList>
    </citation>
    <scope>NUCLEOTIDE SEQUENCE [LARGE SCALE GENOMIC DNA]</scope>
    <source>
        <strain evidence="4 5">CBS 101466</strain>
    </source>
</reference>
<dbReference type="RefSeq" id="XP_008721141.1">
    <property type="nucleotide sequence ID" value="XM_008722919.1"/>
</dbReference>
<evidence type="ECO:0000313" key="5">
    <source>
        <dbReference type="Proteomes" id="UP000030752"/>
    </source>
</evidence>
<keyword evidence="2" id="KW-0804">Transcription</keyword>
<dbReference type="Pfam" id="PF05721">
    <property type="entry name" value="PhyH"/>
    <property type="match status" value="1"/>
</dbReference>
<sequence>MSSVLARGARSLGGVRHRLARCASTVTLIKPSPYEVSRGQLDERNLEIAMRHLHQDGLVVVENAIDHAVLDRLNTKMVQDAKILRDMGDNSPFNYNKGNLQQDAPPLAEWWSGDIFCNPLATHITSTMLGRRPKLTFCSGNTAMPPTPDSEPKRQPVHSDADFTHPSHPFALVVNVPLVTMRPENGSTEVWLGTHNSSIADQEGSHGGRASGRIKEALLEERRKVAPPVQPIVPKGSVVVRDLRLWHAGMPNYTNEVRVMLAMIHFAPWYRNQMSMQFGQGVRDFLVEANRDLDIRAGYVSDEEARSNYLARGRIRCDGRLPICERCEKRDVYCDRSSPLVVKQYTPETGVDLDKSPRELLSEALIAKLFHVYIKDLAPWYDLSDETRVFEKDVVETALESALLFSATIAFAAIYMHRKESFPRAVAESYHDRCVKLLLALSAKDQEVMDGTALASTCLLRSYEILAEDEDPNRHLFGASTLLPPVPSLSDHSLLAGGFWNYLREDISYSLIHECPLKVRVDRVGVQLVSDDAFSNAMTLLLGRAVNVAFGGHSDDVLAELGEWRKAFSRRPFSRIDERPFPTIRMTRDCHVFAIQYHNVARCLLQPDERPALAADICGLAMSSESAPIVVNSYGPICFAAQWLTSTEEQQTLVDFLRSSERRTGWSVAFLITKLRQRWEGNAVAASN</sequence>
<dbReference type="SUPFAM" id="SSF51197">
    <property type="entry name" value="Clavaminate synthase-like"/>
    <property type="match status" value="1"/>
</dbReference>
<dbReference type="InterPro" id="IPR001138">
    <property type="entry name" value="Zn2Cys6_DnaBD"/>
</dbReference>
<accession>W2RKT5</accession>
<dbReference type="EMBL" id="KB822725">
    <property type="protein sequence ID" value="ETN36323.1"/>
    <property type="molecule type" value="Genomic_DNA"/>
</dbReference>
<dbReference type="InterPro" id="IPR021858">
    <property type="entry name" value="Fun_TF"/>
</dbReference>
<proteinExistence type="predicted"/>
<dbReference type="Pfam" id="PF11951">
    <property type="entry name" value="Fungal_trans_2"/>
    <property type="match status" value="1"/>
</dbReference>
<dbReference type="GO" id="GO:0008270">
    <property type="term" value="F:zinc ion binding"/>
    <property type="evidence" value="ECO:0007669"/>
    <property type="project" value="InterPro"/>
</dbReference>
<protein>
    <recommendedName>
        <fullName evidence="6">Phytanoyl-CoA dioxygenase</fullName>
    </recommendedName>
</protein>
<evidence type="ECO:0000256" key="3">
    <source>
        <dbReference type="ARBA" id="ARBA00023242"/>
    </source>
</evidence>
<dbReference type="GO" id="GO:0000981">
    <property type="term" value="F:DNA-binding transcription factor activity, RNA polymerase II-specific"/>
    <property type="evidence" value="ECO:0007669"/>
    <property type="project" value="InterPro"/>
</dbReference>
<dbReference type="CDD" id="cd00067">
    <property type="entry name" value="GAL4"/>
    <property type="match status" value="1"/>
</dbReference>
<dbReference type="InterPro" id="IPR008775">
    <property type="entry name" value="Phytyl_CoA_dOase-like"/>
</dbReference>
<dbReference type="OrthoDB" id="407832at2759"/>